<dbReference type="Proteomes" id="UP000724584">
    <property type="component" value="Unassembled WGS sequence"/>
</dbReference>
<accession>A0ACB7P142</accession>
<organism evidence="1 2">
    <name type="scientific">Chaetomium tenue</name>
    <dbReference type="NCBI Taxonomy" id="1854479"/>
    <lineage>
        <taxon>Eukaryota</taxon>
        <taxon>Fungi</taxon>
        <taxon>Dikarya</taxon>
        <taxon>Ascomycota</taxon>
        <taxon>Pezizomycotina</taxon>
        <taxon>Sordariomycetes</taxon>
        <taxon>Sordariomycetidae</taxon>
        <taxon>Sordariales</taxon>
        <taxon>Chaetomiaceae</taxon>
        <taxon>Chaetomium</taxon>
    </lineage>
</organism>
<gene>
    <name evidence="1" type="ORF">F5144DRAFT_595475</name>
</gene>
<evidence type="ECO:0000313" key="1">
    <source>
        <dbReference type="EMBL" id="KAH6623275.1"/>
    </source>
</evidence>
<name>A0ACB7P142_9PEZI</name>
<proteinExistence type="predicted"/>
<reference evidence="1 2" key="1">
    <citation type="journal article" date="2021" name="Nat. Commun.">
        <title>Genetic determinants of endophytism in the Arabidopsis root mycobiome.</title>
        <authorList>
            <person name="Mesny F."/>
            <person name="Miyauchi S."/>
            <person name="Thiergart T."/>
            <person name="Pickel B."/>
            <person name="Atanasova L."/>
            <person name="Karlsson M."/>
            <person name="Huettel B."/>
            <person name="Barry K.W."/>
            <person name="Haridas S."/>
            <person name="Chen C."/>
            <person name="Bauer D."/>
            <person name="Andreopoulos W."/>
            <person name="Pangilinan J."/>
            <person name="LaButti K."/>
            <person name="Riley R."/>
            <person name="Lipzen A."/>
            <person name="Clum A."/>
            <person name="Drula E."/>
            <person name="Henrissat B."/>
            <person name="Kohler A."/>
            <person name="Grigoriev I.V."/>
            <person name="Martin F.M."/>
            <person name="Hacquard S."/>
        </authorList>
    </citation>
    <scope>NUCLEOTIDE SEQUENCE [LARGE SCALE GENOMIC DNA]</scope>
    <source>
        <strain evidence="1 2">MPI-SDFR-AT-0079</strain>
    </source>
</reference>
<sequence length="219" mass="25093">MAEIQAKLQALSEEFTKLQQDLQDTVQSRQKLEAQMQENLGVQKEFSKLKEGETIYKLIGPVLLKQEKAEAESTVNGRLEFIEKETARRWKTRTMPATASTNRHDLSWSSSPAAMRSDFSVTKGTDVVSKMEFRMRSRVAGSARIFEGSIRSKICFILLKHWLRRLNRHASDGMDSRPRVRLRKSMDDSMLATRVSRMTDKKLRVAGTRDIGNCHSGDW</sequence>
<dbReference type="EMBL" id="JAGIZQ010000006">
    <property type="protein sequence ID" value="KAH6623275.1"/>
    <property type="molecule type" value="Genomic_DNA"/>
</dbReference>
<protein>
    <submittedName>
        <fullName evidence="1">Prefoldin</fullName>
    </submittedName>
</protein>
<comment type="caution">
    <text evidence="1">The sequence shown here is derived from an EMBL/GenBank/DDBJ whole genome shotgun (WGS) entry which is preliminary data.</text>
</comment>
<evidence type="ECO:0000313" key="2">
    <source>
        <dbReference type="Proteomes" id="UP000724584"/>
    </source>
</evidence>
<keyword evidence="2" id="KW-1185">Reference proteome</keyword>